<reference evidence="1" key="1">
    <citation type="submission" date="2021-05" db="EMBL/GenBank/DDBJ databases">
        <authorList>
            <person name="Pietrasiak N."/>
            <person name="Ward R."/>
            <person name="Stajich J.E."/>
            <person name="Kurbessoian T."/>
        </authorList>
    </citation>
    <scope>NUCLEOTIDE SEQUENCE</scope>
    <source>
        <strain evidence="1">UHER 2000/2452</strain>
    </source>
</reference>
<dbReference type="Proteomes" id="UP000757435">
    <property type="component" value="Unassembled WGS sequence"/>
</dbReference>
<reference evidence="1" key="2">
    <citation type="journal article" date="2022" name="Microbiol. Resour. Announc.">
        <title>Metagenome Sequencing to Explore Phylogenomics of Terrestrial Cyanobacteria.</title>
        <authorList>
            <person name="Ward R.D."/>
            <person name="Stajich J.E."/>
            <person name="Johansen J.R."/>
            <person name="Huntemann M."/>
            <person name="Clum A."/>
            <person name="Foster B."/>
            <person name="Foster B."/>
            <person name="Roux S."/>
            <person name="Palaniappan K."/>
            <person name="Varghese N."/>
            <person name="Mukherjee S."/>
            <person name="Reddy T.B.K."/>
            <person name="Daum C."/>
            <person name="Copeland A."/>
            <person name="Chen I.A."/>
            <person name="Ivanova N.N."/>
            <person name="Kyrpides N.C."/>
            <person name="Shapiro N."/>
            <person name="Eloe-Fadrosh E.A."/>
            <person name="Pietrasiak N."/>
        </authorList>
    </citation>
    <scope>NUCLEOTIDE SEQUENCE</scope>
    <source>
        <strain evidence="1">UHER 2000/2452</strain>
    </source>
</reference>
<dbReference type="Gene3D" id="3.20.20.80">
    <property type="entry name" value="Glycosidases"/>
    <property type="match status" value="1"/>
</dbReference>
<comment type="caution">
    <text evidence="1">The sequence shown here is derived from an EMBL/GenBank/DDBJ whole genome shotgun (WGS) entry which is preliminary data.</text>
</comment>
<proteinExistence type="predicted"/>
<protein>
    <submittedName>
        <fullName evidence="1">Glycoside hydrolase family 99-like domain-containing protein</fullName>
    </submittedName>
</protein>
<gene>
    <name evidence="1" type="ORF">KME15_09200</name>
</gene>
<dbReference type="PANTHER" id="PTHR41244">
    <property type="entry name" value="RHAMNAN SYNTHESIS F"/>
    <property type="match status" value="1"/>
</dbReference>
<dbReference type="GO" id="GO:0016787">
    <property type="term" value="F:hydrolase activity"/>
    <property type="evidence" value="ECO:0007669"/>
    <property type="project" value="UniProtKB-KW"/>
</dbReference>
<name>A0A951QAG5_9CYAN</name>
<dbReference type="AlphaFoldDB" id="A0A951QAG5"/>
<dbReference type="InterPro" id="IPR032719">
    <property type="entry name" value="WbsX"/>
</dbReference>
<organism evidence="1 2">
    <name type="scientific">Drouetiella hepatica Uher 2000/2452</name>
    <dbReference type="NCBI Taxonomy" id="904376"/>
    <lineage>
        <taxon>Bacteria</taxon>
        <taxon>Bacillati</taxon>
        <taxon>Cyanobacteriota</taxon>
        <taxon>Cyanophyceae</taxon>
        <taxon>Oculatellales</taxon>
        <taxon>Oculatellaceae</taxon>
        <taxon>Drouetiella</taxon>
    </lineage>
</organism>
<keyword evidence="1" id="KW-0378">Hydrolase</keyword>
<dbReference type="Pfam" id="PF14307">
    <property type="entry name" value="Glyco_tran_WbsX"/>
    <property type="match status" value="1"/>
</dbReference>
<accession>A0A951QAG5</accession>
<evidence type="ECO:0000313" key="2">
    <source>
        <dbReference type="Proteomes" id="UP000757435"/>
    </source>
</evidence>
<dbReference type="PANTHER" id="PTHR41244:SF1">
    <property type="entry name" value="GLYCOSYLTRANSFERASE"/>
    <property type="match status" value="1"/>
</dbReference>
<dbReference type="CDD" id="cd11579">
    <property type="entry name" value="Glyco_tran_WbsX"/>
    <property type="match status" value="1"/>
</dbReference>
<sequence>MQNAETIQEKLRCIAFYLPQYHPIPENDKWWGKGFTEWTNVTRAKPLFPGHYQPHLPADLGFYDLRLPEARHAQADLAKAHGVEGFCYYHYWFNGKRLLERPFNDVLSSGKPDLPFCLCWANEVWSRRWLGEERDILQKQAYSAEDDLNHIRWLMNAFSDSRYIQIKGRPLFLIYRPLDLPEPKRTIETFKSKCVKQGLPEPYLVGVDAHRPGFNFAEIGFDSTLAFEPQLGALPDFMDDRAKLSKFLRNLKLGIDSPKLKVYDYLTARRLMLRRQRNFSHHPCIFVSWDNTARRGQNATIIVNAKPEYFEEGLLKMVNSLMDKPYDERLLFINAWNEWAEGNHLEPDLKHGTQYLEAVKRVNHNQAQGEVKCQITN</sequence>
<evidence type="ECO:0000313" key="1">
    <source>
        <dbReference type="EMBL" id="MBW4658840.1"/>
    </source>
</evidence>
<dbReference type="EMBL" id="JAHHHD010000007">
    <property type="protein sequence ID" value="MBW4658840.1"/>
    <property type="molecule type" value="Genomic_DNA"/>
</dbReference>